<dbReference type="GO" id="GO:0016874">
    <property type="term" value="F:ligase activity"/>
    <property type="evidence" value="ECO:0007669"/>
    <property type="project" value="UniProtKB-KW"/>
</dbReference>
<sequence length="89" mass="10406">CGFSIGFERIIMLLMESGFQVPEQRKKIAYLIEKGYPGEKLASVIAQAQEARKEGQQVLVVRMNKNKKFQKEQLKKEGYEDFVEFFNRD</sequence>
<accession>A0A9D2IFE8</accession>
<dbReference type="AlphaFoldDB" id="A0A9D2IFE8"/>
<feature type="non-terminal residue" evidence="1">
    <location>
        <position position="1"/>
    </location>
</feature>
<organism evidence="1 2">
    <name type="scientific">Candidatus Eubacterium avistercoris</name>
    <dbReference type="NCBI Taxonomy" id="2838567"/>
    <lineage>
        <taxon>Bacteria</taxon>
        <taxon>Bacillati</taxon>
        <taxon>Bacillota</taxon>
        <taxon>Clostridia</taxon>
        <taxon>Eubacteriales</taxon>
        <taxon>Eubacteriaceae</taxon>
        <taxon>Eubacterium</taxon>
    </lineage>
</organism>
<evidence type="ECO:0000313" key="1">
    <source>
        <dbReference type="EMBL" id="HIZ06373.1"/>
    </source>
</evidence>
<keyword evidence="1" id="KW-0436">Ligase</keyword>
<proteinExistence type="predicted"/>
<reference evidence="1" key="2">
    <citation type="submission" date="2021-04" db="EMBL/GenBank/DDBJ databases">
        <authorList>
            <person name="Gilroy R."/>
        </authorList>
    </citation>
    <scope>NUCLEOTIDE SEQUENCE</scope>
    <source>
        <strain evidence="1">CHK192-9172</strain>
    </source>
</reference>
<evidence type="ECO:0000313" key="2">
    <source>
        <dbReference type="Proteomes" id="UP000824024"/>
    </source>
</evidence>
<name>A0A9D2IFE8_9FIRM</name>
<gene>
    <name evidence="1" type="ORF">IAA08_00380</name>
</gene>
<dbReference type="Proteomes" id="UP000824024">
    <property type="component" value="Unassembled WGS sequence"/>
</dbReference>
<reference evidence="1" key="1">
    <citation type="journal article" date="2021" name="PeerJ">
        <title>Extensive microbial diversity within the chicken gut microbiome revealed by metagenomics and culture.</title>
        <authorList>
            <person name="Gilroy R."/>
            <person name="Ravi A."/>
            <person name="Getino M."/>
            <person name="Pursley I."/>
            <person name="Horton D.L."/>
            <person name="Alikhan N.F."/>
            <person name="Baker D."/>
            <person name="Gharbi K."/>
            <person name="Hall N."/>
            <person name="Watson M."/>
            <person name="Adriaenssens E.M."/>
            <person name="Foster-Nyarko E."/>
            <person name="Jarju S."/>
            <person name="Secka A."/>
            <person name="Antonio M."/>
            <person name="Oren A."/>
            <person name="Chaudhuri R.R."/>
            <person name="La Ragione R."/>
            <person name="Hildebrand F."/>
            <person name="Pallen M.J."/>
        </authorList>
    </citation>
    <scope>NUCLEOTIDE SEQUENCE</scope>
    <source>
        <strain evidence="1">CHK192-9172</strain>
    </source>
</reference>
<protein>
    <submittedName>
        <fullName evidence="1">Histidine--tRNA ligase</fullName>
    </submittedName>
</protein>
<dbReference type="EMBL" id="DXCH01000008">
    <property type="protein sequence ID" value="HIZ06373.1"/>
    <property type="molecule type" value="Genomic_DNA"/>
</dbReference>
<comment type="caution">
    <text evidence="1">The sequence shown here is derived from an EMBL/GenBank/DDBJ whole genome shotgun (WGS) entry which is preliminary data.</text>
</comment>